<evidence type="ECO:0000313" key="1">
    <source>
        <dbReference type="EMBL" id="KAD6453773.1"/>
    </source>
</evidence>
<reference evidence="1 2" key="1">
    <citation type="submission" date="2019-05" db="EMBL/GenBank/DDBJ databases">
        <title>Mikania micrantha, genome provides insights into the molecular mechanism of rapid growth.</title>
        <authorList>
            <person name="Liu B."/>
        </authorList>
    </citation>
    <scope>NUCLEOTIDE SEQUENCE [LARGE SCALE GENOMIC DNA]</scope>
    <source>
        <strain evidence="1">NLD-2019</strain>
        <tissue evidence="1">Leaf</tissue>
    </source>
</reference>
<keyword evidence="2" id="KW-1185">Reference proteome</keyword>
<proteinExistence type="predicted"/>
<dbReference type="EMBL" id="SZYD01000004">
    <property type="protein sequence ID" value="KAD6453773.1"/>
    <property type="molecule type" value="Genomic_DNA"/>
</dbReference>
<accession>A0A5N6PIL2</accession>
<protein>
    <submittedName>
        <fullName evidence="1">Uncharacterized protein</fullName>
    </submittedName>
</protein>
<dbReference type="AlphaFoldDB" id="A0A5N6PIL2"/>
<gene>
    <name evidence="1" type="ORF">E3N88_08479</name>
</gene>
<dbReference type="OrthoDB" id="1741255at2759"/>
<dbReference type="Proteomes" id="UP000326396">
    <property type="component" value="Linkage Group LG12"/>
</dbReference>
<organism evidence="1 2">
    <name type="scientific">Mikania micrantha</name>
    <name type="common">bitter vine</name>
    <dbReference type="NCBI Taxonomy" id="192012"/>
    <lineage>
        <taxon>Eukaryota</taxon>
        <taxon>Viridiplantae</taxon>
        <taxon>Streptophyta</taxon>
        <taxon>Embryophyta</taxon>
        <taxon>Tracheophyta</taxon>
        <taxon>Spermatophyta</taxon>
        <taxon>Magnoliopsida</taxon>
        <taxon>eudicotyledons</taxon>
        <taxon>Gunneridae</taxon>
        <taxon>Pentapetalae</taxon>
        <taxon>asterids</taxon>
        <taxon>campanulids</taxon>
        <taxon>Asterales</taxon>
        <taxon>Asteraceae</taxon>
        <taxon>Asteroideae</taxon>
        <taxon>Heliantheae alliance</taxon>
        <taxon>Eupatorieae</taxon>
        <taxon>Mikania</taxon>
    </lineage>
</organism>
<comment type="caution">
    <text evidence="1">The sequence shown here is derived from an EMBL/GenBank/DDBJ whole genome shotgun (WGS) entry which is preliminary data.</text>
</comment>
<evidence type="ECO:0000313" key="2">
    <source>
        <dbReference type="Proteomes" id="UP000326396"/>
    </source>
</evidence>
<sequence>MDGRRHSVDLPISKTLIALRRVRSLRDPDTISLSRLPNFVDNLNWETKSTNEIVLEQVNNCLHEVDTSEANNLGLFRRNDDHDINWEPYRAQNSHKPKPGLCKKTIGLLQTIYNDLPCTMPTRDYMEGVGSCNESEDLFLGPQRQAHNEFKRKSNRRKHYKPSKFARKPYACTAIITQHHHECRQARLGDQKGFGQCLQKSVGVKHLMALAYLYF</sequence>
<name>A0A5N6PIL2_9ASTR</name>